<keyword evidence="1 8" id="KW-0963">Cytoplasm</keyword>
<dbReference type="Proteomes" id="UP000716004">
    <property type="component" value="Unassembled WGS sequence"/>
</dbReference>
<dbReference type="GO" id="GO:0008270">
    <property type="term" value="F:zinc ion binding"/>
    <property type="evidence" value="ECO:0007669"/>
    <property type="project" value="UniProtKB-UniRule"/>
</dbReference>
<evidence type="ECO:0000313" key="10">
    <source>
        <dbReference type="EMBL" id="MBX8643471.1"/>
    </source>
</evidence>
<keyword evidence="4 8" id="KW-0479">Metal-binding</keyword>
<organism evidence="10 11">
    <name type="scientific">Candidatus Sysuiplasma superficiale</name>
    <dbReference type="NCBI Taxonomy" id="2823368"/>
    <lineage>
        <taxon>Archaea</taxon>
        <taxon>Methanobacteriati</taxon>
        <taxon>Thermoplasmatota</taxon>
        <taxon>Thermoplasmata</taxon>
        <taxon>Candidatus Sysuiplasmatales</taxon>
        <taxon>Candidatus Sysuiplasmataceae</taxon>
        <taxon>Candidatus Sysuiplasma</taxon>
    </lineage>
</organism>
<dbReference type="GO" id="GO:0030677">
    <property type="term" value="C:ribonuclease P complex"/>
    <property type="evidence" value="ECO:0007669"/>
    <property type="project" value="UniProtKB-UniRule"/>
</dbReference>
<keyword evidence="7 8" id="KW-0862">Zinc</keyword>
<dbReference type="EC" id="3.1.26.5" evidence="8"/>
<dbReference type="GO" id="GO:0001682">
    <property type="term" value="P:tRNA 5'-leader removal"/>
    <property type="evidence" value="ECO:0007669"/>
    <property type="project" value="UniProtKB-UniRule"/>
</dbReference>
<dbReference type="PANTHER" id="PTHR14742:SF0">
    <property type="entry name" value="RIBONUCLEASE P PROTEIN SUBUNIT P21"/>
    <property type="match status" value="1"/>
</dbReference>
<dbReference type="HAMAP" id="MF_00757">
    <property type="entry name" value="RNase_P_4"/>
    <property type="match status" value="1"/>
</dbReference>
<dbReference type="GO" id="GO:0004526">
    <property type="term" value="F:ribonuclease P activity"/>
    <property type="evidence" value="ECO:0007669"/>
    <property type="project" value="UniProtKB-UniRule"/>
</dbReference>
<name>A0A8J7YQS5_9ARCH</name>
<feature type="binding site" evidence="8">
    <location>
        <position position="84"/>
    </location>
    <ligand>
        <name>Zn(2+)</name>
        <dbReference type="ChEBI" id="CHEBI:29105"/>
    </ligand>
</feature>
<dbReference type="Pfam" id="PF04032">
    <property type="entry name" value="Rpr2"/>
    <property type="match status" value="1"/>
</dbReference>
<comment type="subunit">
    <text evidence="8">Consists of a catalytic RNA component and at least 4-5 protein subunits.</text>
</comment>
<evidence type="ECO:0000313" key="11">
    <source>
        <dbReference type="Proteomes" id="UP000750197"/>
    </source>
</evidence>
<feature type="binding site" evidence="8">
    <location>
        <position position="58"/>
    </location>
    <ligand>
        <name>Zn(2+)</name>
        <dbReference type="ChEBI" id="CHEBI:29105"/>
    </ligand>
</feature>
<evidence type="ECO:0000256" key="7">
    <source>
        <dbReference type="ARBA" id="ARBA00022833"/>
    </source>
</evidence>
<comment type="catalytic activity">
    <reaction evidence="8">
        <text>Endonucleolytic cleavage of RNA, removing 5'-extranucleotides from tRNA precursor.</text>
        <dbReference type="EC" id="3.1.26.5"/>
    </reaction>
</comment>
<dbReference type="InterPro" id="IPR007175">
    <property type="entry name" value="Rpr2/Snm1/Rpp21"/>
</dbReference>
<evidence type="ECO:0000256" key="6">
    <source>
        <dbReference type="ARBA" id="ARBA00022801"/>
    </source>
</evidence>
<dbReference type="Gene3D" id="6.20.50.20">
    <property type="match status" value="1"/>
</dbReference>
<dbReference type="PIRSF" id="PIRSF004878">
    <property type="entry name" value="RNase_P_4"/>
    <property type="match status" value="1"/>
</dbReference>
<accession>A0A8J7YQS5</accession>
<comment type="subcellular location">
    <subcellularLocation>
        <location evidence="8">Cytoplasm</location>
    </subcellularLocation>
</comment>
<evidence type="ECO:0000256" key="1">
    <source>
        <dbReference type="ARBA" id="ARBA00022490"/>
    </source>
</evidence>
<proteinExistence type="inferred from homology"/>
<comment type="similarity">
    <text evidence="8">Belongs to the eukaryotic/archaeal RNase P protein component 4 family.</text>
</comment>
<dbReference type="InterPro" id="IPR016432">
    <property type="entry name" value="RNP4"/>
</dbReference>
<protein>
    <recommendedName>
        <fullName evidence="8">Ribonuclease P protein component 4</fullName>
        <shortName evidence="8">RNase P component 4</shortName>
        <ecNumber evidence="8">3.1.26.5</ecNumber>
    </recommendedName>
    <alternativeName>
        <fullName evidence="8">Rpp21</fullName>
    </alternativeName>
</protein>
<dbReference type="AlphaFoldDB" id="A0A8J7YQS5"/>
<keyword evidence="3 8" id="KW-0540">Nuclease</keyword>
<dbReference type="EMBL" id="JAHEAC010000008">
    <property type="protein sequence ID" value="MBX8643471.1"/>
    <property type="molecule type" value="Genomic_DNA"/>
</dbReference>
<evidence type="ECO:0000256" key="3">
    <source>
        <dbReference type="ARBA" id="ARBA00022722"/>
    </source>
</evidence>
<comment type="caution">
    <text evidence="10">The sequence shown here is derived from an EMBL/GenBank/DDBJ whole genome shotgun (WGS) entry which is preliminary data.</text>
</comment>
<dbReference type="GO" id="GO:0005737">
    <property type="term" value="C:cytoplasm"/>
    <property type="evidence" value="ECO:0007669"/>
    <property type="project" value="UniProtKB-SubCell"/>
</dbReference>
<evidence type="ECO:0000256" key="5">
    <source>
        <dbReference type="ARBA" id="ARBA00022759"/>
    </source>
</evidence>
<dbReference type="PANTHER" id="PTHR14742">
    <property type="entry name" value="RIBONUCLEASE P SUBUNIT P21"/>
    <property type="match status" value="1"/>
</dbReference>
<evidence type="ECO:0000256" key="8">
    <source>
        <dbReference type="HAMAP-Rule" id="MF_00757"/>
    </source>
</evidence>
<keyword evidence="6 8" id="KW-0378">Hydrolase</keyword>
<evidence type="ECO:0000256" key="2">
    <source>
        <dbReference type="ARBA" id="ARBA00022694"/>
    </source>
</evidence>
<reference evidence="10" key="1">
    <citation type="submission" date="2021-05" db="EMBL/GenBank/DDBJ databases">
        <title>Genomic insights into ecological role and evolution of a novel Thermoplasmata order Candidatus Sysuiplasmatales.</title>
        <authorList>
            <person name="Yuan Y."/>
        </authorList>
    </citation>
    <scope>NUCLEOTIDE SEQUENCE</scope>
    <source>
        <strain evidence="10">TUT19-bin139</strain>
        <strain evidence="9">YP2-bin.285</strain>
    </source>
</reference>
<evidence type="ECO:0000256" key="4">
    <source>
        <dbReference type="ARBA" id="ARBA00022723"/>
    </source>
</evidence>
<dbReference type="Proteomes" id="UP000750197">
    <property type="component" value="Unassembled WGS sequence"/>
</dbReference>
<feature type="binding site" evidence="8">
    <location>
        <position position="55"/>
    </location>
    <ligand>
        <name>Zn(2+)</name>
        <dbReference type="ChEBI" id="CHEBI:29105"/>
    </ligand>
</feature>
<dbReference type="EMBL" id="JAGVSJ010000009">
    <property type="protein sequence ID" value="MBX8631793.1"/>
    <property type="molecule type" value="Genomic_DNA"/>
</dbReference>
<evidence type="ECO:0000313" key="9">
    <source>
        <dbReference type="EMBL" id="MBX8631793.1"/>
    </source>
</evidence>
<keyword evidence="5 8" id="KW-0255">Endonuclease</keyword>
<sequence>MEARRIARERIEKLFGLARDLAASGEKERSRMYIMLARRIGMKLDIPLGHRREYCRKCNSYLIPGRNARVRMGRKKVTLTCLECGKVTRFPFGTRERAGRRESSEYSEKVVLR</sequence>
<keyword evidence="2 8" id="KW-0819">tRNA processing</keyword>
<feature type="binding site" evidence="8">
    <location>
        <position position="81"/>
    </location>
    <ligand>
        <name>Zn(2+)</name>
        <dbReference type="ChEBI" id="CHEBI:29105"/>
    </ligand>
</feature>
<comment type="function">
    <text evidence="8">Part of ribonuclease P, a protein complex that generates mature tRNA molecules by cleaving their 5'-ends.</text>
</comment>
<comment type="cofactor">
    <cofactor evidence="8">
        <name>Zn(2+)</name>
        <dbReference type="ChEBI" id="CHEBI:29105"/>
    </cofactor>
    <text evidence="8">Binds 1 zinc ion per subunit.</text>
</comment>
<gene>
    <name evidence="8" type="primary">rnp4</name>
    <name evidence="9" type="ORF">J9259_04640</name>
    <name evidence="10" type="ORF">KIY12_01900</name>
</gene>
<dbReference type="Gene3D" id="1.20.5.420">
    <property type="entry name" value="Immunoglobulin FC, subunit C"/>
    <property type="match status" value="1"/>
</dbReference>